<dbReference type="Proteomes" id="UP000078446">
    <property type="component" value="Unassembled WGS sequence"/>
</dbReference>
<dbReference type="AlphaFoldDB" id="A0A7Z0UZ38"/>
<proteinExistence type="inferred from homology"/>
<evidence type="ECO:0000256" key="2">
    <source>
        <dbReference type="ARBA" id="ARBA00022729"/>
    </source>
</evidence>
<dbReference type="InterPro" id="IPR001638">
    <property type="entry name" value="Solute-binding_3/MltF_N"/>
</dbReference>
<name>A0A7Z0UZ38_MORCA</name>
<dbReference type="Pfam" id="PF00497">
    <property type="entry name" value="SBP_bac_3"/>
    <property type="match status" value="1"/>
</dbReference>
<dbReference type="SUPFAM" id="SSF53850">
    <property type="entry name" value="Periplasmic binding protein-like II"/>
    <property type="match status" value="1"/>
</dbReference>
<evidence type="ECO:0000256" key="1">
    <source>
        <dbReference type="ARBA" id="ARBA00010333"/>
    </source>
</evidence>
<comment type="similarity">
    <text evidence="1">Belongs to the bacterial solute-binding protein 3 family.</text>
</comment>
<gene>
    <name evidence="5" type="ORF">AO382_0961</name>
</gene>
<sequence>MLGRKTLSIFSLIGLLTSQSVMAMTSSAEKNSDTLERVMNTKQLRVCSPGDYKPFSFDNGGKFEGIDNDLIDLLAKSMDAKVLIIKTTWSNLMTDFTSGKCDIGVGGISITLPRQQKALFTQPYFTNGKTPLVRCEDVAKYQTIDAINQSHVRIVANPGGSNENFARTVLTNAKLTMHPENLTIFDEVAAGHADVFVTEAAEAIVKTHEYKGVLCGVNPDKPLKPAQNGWLIPNDDFRFKAYVDQFLYLEKLSGNLDHVINRWLPRQ</sequence>
<dbReference type="EC" id="4.2.1.51" evidence="5"/>
<keyword evidence="2 3" id="KW-0732">Signal</keyword>
<feature type="signal peptide" evidence="3">
    <location>
        <begin position="1"/>
        <end position="23"/>
    </location>
</feature>
<dbReference type="RefSeq" id="WP_064618465.1">
    <property type="nucleotide sequence ID" value="NZ_LXHE01000007.1"/>
</dbReference>
<dbReference type="PANTHER" id="PTHR35936">
    <property type="entry name" value="MEMBRANE-BOUND LYTIC MUREIN TRANSGLYCOSYLASE F"/>
    <property type="match status" value="1"/>
</dbReference>
<evidence type="ECO:0000313" key="6">
    <source>
        <dbReference type="Proteomes" id="UP000078446"/>
    </source>
</evidence>
<dbReference type="Gene3D" id="3.40.190.10">
    <property type="entry name" value="Periplasmic binding protein-like II"/>
    <property type="match status" value="2"/>
</dbReference>
<dbReference type="EC" id="4.2.1.91" evidence="5"/>
<feature type="domain" description="Solute-binding protein family 3/N-terminal" evidence="4">
    <location>
        <begin position="43"/>
        <end position="266"/>
    </location>
</feature>
<evidence type="ECO:0000259" key="4">
    <source>
        <dbReference type="SMART" id="SM00062"/>
    </source>
</evidence>
<dbReference type="PANTHER" id="PTHR35936:SF19">
    <property type="entry name" value="AMINO-ACID-BINDING PROTEIN YXEM-RELATED"/>
    <property type="match status" value="1"/>
</dbReference>
<dbReference type="GO" id="GO:0004664">
    <property type="term" value="F:prephenate dehydratase activity"/>
    <property type="evidence" value="ECO:0007669"/>
    <property type="project" value="UniProtKB-EC"/>
</dbReference>
<keyword evidence="5" id="KW-0456">Lyase</keyword>
<reference evidence="5 6" key="1">
    <citation type="journal article" date="2016" name="Genome Biol. Evol.">
        <title>Comparative Genomic Analyses of the Moraxella catarrhalis Serosensitive and Seroresistant Lineages Demonstrate Their Independent Evolution.</title>
        <authorList>
            <person name="Earl J.P."/>
            <person name="de Vries S.P."/>
            <person name="Ahmed A."/>
            <person name="Powell E."/>
            <person name="Schultz M.P."/>
            <person name="Hermans P.W."/>
            <person name="Hill D.J."/>
            <person name="Zhou Z."/>
            <person name="Constantinidou C.I."/>
            <person name="Hu F.Z."/>
            <person name="Bootsma H.J."/>
            <person name="Ehrlich G.D."/>
        </authorList>
    </citation>
    <scope>NUCLEOTIDE SEQUENCE [LARGE SCALE GENOMIC DNA]</scope>
    <source>
        <strain evidence="5 6">Z7574</strain>
    </source>
</reference>
<dbReference type="EMBL" id="LXHE01000007">
    <property type="protein sequence ID" value="OAV01204.1"/>
    <property type="molecule type" value="Genomic_DNA"/>
</dbReference>
<evidence type="ECO:0000313" key="5">
    <source>
        <dbReference type="EMBL" id="OAV01204.1"/>
    </source>
</evidence>
<protein>
    <submittedName>
        <fullName evidence="5">Cyclohexadienyl dehydratase</fullName>
        <ecNumber evidence="5">4.2.1.51</ecNumber>
        <ecNumber evidence="5">4.2.1.91</ecNumber>
    </submittedName>
</protein>
<accession>A0A7Z0UZ38</accession>
<organism evidence="5 6">
    <name type="scientific">Moraxella catarrhalis</name>
    <name type="common">Branhamella catarrhalis</name>
    <dbReference type="NCBI Taxonomy" id="480"/>
    <lineage>
        <taxon>Bacteria</taxon>
        <taxon>Pseudomonadati</taxon>
        <taxon>Pseudomonadota</taxon>
        <taxon>Gammaproteobacteria</taxon>
        <taxon>Moraxellales</taxon>
        <taxon>Moraxellaceae</taxon>
        <taxon>Moraxella</taxon>
    </lineage>
</organism>
<feature type="chain" id="PRO_5031150286" evidence="3">
    <location>
        <begin position="24"/>
        <end position="267"/>
    </location>
</feature>
<comment type="caution">
    <text evidence="5">The sequence shown here is derived from an EMBL/GenBank/DDBJ whole genome shotgun (WGS) entry which is preliminary data.</text>
</comment>
<dbReference type="GO" id="GO:0047769">
    <property type="term" value="F:arogenate dehydratase activity"/>
    <property type="evidence" value="ECO:0007669"/>
    <property type="project" value="UniProtKB-EC"/>
</dbReference>
<evidence type="ECO:0000256" key="3">
    <source>
        <dbReference type="SAM" id="SignalP"/>
    </source>
</evidence>
<dbReference type="SMART" id="SM00062">
    <property type="entry name" value="PBPb"/>
    <property type="match status" value="1"/>
</dbReference>